<dbReference type="InterPro" id="IPR013083">
    <property type="entry name" value="Znf_RING/FYVE/PHD"/>
</dbReference>
<dbReference type="Pfam" id="PF01363">
    <property type="entry name" value="FYVE"/>
    <property type="match status" value="1"/>
</dbReference>
<evidence type="ECO:0000256" key="7">
    <source>
        <dbReference type="ARBA" id="ARBA00022833"/>
    </source>
</evidence>
<dbReference type="InterPro" id="IPR036770">
    <property type="entry name" value="Ankyrin_rpt-contain_sf"/>
</dbReference>
<evidence type="ECO:0000259" key="12">
    <source>
        <dbReference type="PROSITE" id="PS50076"/>
    </source>
</evidence>
<evidence type="ECO:0000313" key="15">
    <source>
        <dbReference type="EMBL" id="CCA15919.1"/>
    </source>
</evidence>
<evidence type="ECO:0000256" key="3">
    <source>
        <dbReference type="ARBA" id="ARBA00022723"/>
    </source>
</evidence>
<evidence type="ECO:0000256" key="9">
    <source>
        <dbReference type="ARBA" id="ARBA00023186"/>
    </source>
</evidence>
<feature type="domain" description="FYVE-type" evidence="13">
    <location>
        <begin position="1968"/>
        <end position="2005"/>
    </location>
</feature>
<dbReference type="InterPro" id="IPR001305">
    <property type="entry name" value="HSP_DnaJ_Cys-rich_dom"/>
</dbReference>
<dbReference type="InterPro" id="IPR012724">
    <property type="entry name" value="DnaJ"/>
</dbReference>
<dbReference type="EMBL" id="FR824061">
    <property type="protein sequence ID" value="CCA15919.1"/>
    <property type="molecule type" value="Genomic_DNA"/>
</dbReference>
<evidence type="ECO:0000256" key="6">
    <source>
        <dbReference type="ARBA" id="ARBA00022771"/>
    </source>
</evidence>
<dbReference type="Pfam" id="PF21056">
    <property type="entry name" value="ZSWIM1-3_RNaseH-like"/>
    <property type="match status" value="1"/>
</dbReference>
<dbReference type="Gene3D" id="1.10.287.110">
    <property type="entry name" value="DnaJ domain"/>
    <property type="match status" value="1"/>
</dbReference>
<keyword evidence="3 11" id="KW-0479">Metal-binding</keyword>
<dbReference type="InterPro" id="IPR001623">
    <property type="entry name" value="DnaJ_domain"/>
</dbReference>
<keyword evidence="4" id="KW-0677">Repeat</keyword>
<keyword evidence="10" id="KW-0040">ANK repeat</keyword>
<keyword evidence="6 11" id="KW-0863">Zinc-finger</keyword>
<dbReference type="PROSITE" id="PS50178">
    <property type="entry name" value="ZF_FYVE"/>
    <property type="match status" value="1"/>
</dbReference>
<proteinExistence type="inferred from homology"/>
<dbReference type="InterPro" id="IPR008280">
    <property type="entry name" value="Tub_FtsZ_C"/>
</dbReference>
<dbReference type="Pfam" id="PF00226">
    <property type="entry name" value="DnaJ"/>
    <property type="match status" value="1"/>
</dbReference>
<dbReference type="Pfam" id="PF00091">
    <property type="entry name" value="Tubulin"/>
    <property type="match status" value="1"/>
</dbReference>
<dbReference type="InterPro" id="IPR048324">
    <property type="entry name" value="ZSWIM1-3_RNaseH-like"/>
</dbReference>
<dbReference type="InterPro" id="IPR036525">
    <property type="entry name" value="Tubulin/FtsZ_GTPase_sf"/>
</dbReference>
<dbReference type="PROSITE" id="PS51188">
    <property type="entry name" value="ZF_CR"/>
    <property type="match status" value="1"/>
</dbReference>
<dbReference type="PANTHER" id="PTHR43888">
    <property type="entry name" value="DNAJ-LIKE-2, ISOFORM A-RELATED"/>
    <property type="match status" value="1"/>
</dbReference>
<dbReference type="GO" id="GO:0051082">
    <property type="term" value="F:unfolded protein binding"/>
    <property type="evidence" value="ECO:0007669"/>
    <property type="project" value="InterPro"/>
</dbReference>
<dbReference type="GO" id="GO:0008270">
    <property type="term" value="F:zinc ion binding"/>
    <property type="evidence" value="ECO:0007669"/>
    <property type="project" value="UniProtKB-KW"/>
</dbReference>
<feature type="repeat" description="ANK" evidence="10">
    <location>
        <begin position="1830"/>
        <end position="1865"/>
    </location>
</feature>
<reference evidence="15" key="2">
    <citation type="submission" date="2011-02" db="EMBL/GenBank/DDBJ databases">
        <authorList>
            <person name="MacLean D."/>
        </authorList>
    </citation>
    <scope>NUCLEOTIDE SEQUENCE</scope>
</reference>
<dbReference type="InterPro" id="IPR017975">
    <property type="entry name" value="Tubulin_CS"/>
</dbReference>
<dbReference type="PROSITE" id="PS00636">
    <property type="entry name" value="DNAJ_1"/>
    <property type="match status" value="1"/>
</dbReference>
<dbReference type="SUPFAM" id="SSF49493">
    <property type="entry name" value="HSP40/DnaJ peptide-binding domain"/>
    <property type="match status" value="2"/>
</dbReference>
<feature type="repeat" description="ANK" evidence="10">
    <location>
        <begin position="1902"/>
        <end position="1934"/>
    </location>
</feature>
<dbReference type="GO" id="GO:0006457">
    <property type="term" value="P:protein folding"/>
    <property type="evidence" value="ECO:0007669"/>
    <property type="project" value="InterPro"/>
</dbReference>
<evidence type="ECO:0000259" key="13">
    <source>
        <dbReference type="PROSITE" id="PS50178"/>
    </source>
</evidence>
<feature type="domain" description="CR-type" evidence="14">
    <location>
        <begin position="2752"/>
        <end position="2834"/>
    </location>
</feature>
<gene>
    <name evidence="15" type="primary">AlNc14C16G1776</name>
    <name evidence="15" type="ORF">ALNC14_020620</name>
</gene>
<dbReference type="Gene3D" id="1.25.40.20">
    <property type="entry name" value="Ankyrin repeat-containing domain"/>
    <property type="match status" value="1"/>
</dbReference>
<dbReference type="InterPro" id="IPR017455">
    <property type="entry name" value="Znf_FYVE-rel"/>
</dbReference>
<dbReference type="SMART" id="SM00864">
    <property type="entry name" value="Tubulin"/>
    <property type="match status" value="1"/>
</dbReference>
<organism evidence="15">
    <name type="scientific">Albugo laibachii Nc14</name>
    <dbReference type="NCBI Taxonomy" id="890382"/>
    <lineage>
        <taxon>Eukaryota</taxon>
        <taxon>Sar</taxon>
        <taxon>Stramenopiles</taxon>
        <taxon>Oomycota</taxon>
        <taxon>Peronosporomycetes</taxon>
        <taxon>Albuginales</taxon>
        <taxon>Albuginaceae</taxon>
        <taxon>Albugo</taxon>
    </lineage>
</organism>
<dbReference type="Pfam" id="PF00684">
    <property type="entry name" value="DnaJ_CXXCXGXG"/>
    <property type="match status" value="1"/>
</dbReference>
<dbReference type="Pfam" id="PF01556">
    <property type="entry name" value="DnaJ_C"/>
    <property type="match status" value="1"/>
</dbReference>
<dbReference type="InterPro" id="IPR044713">
    <property type="entry name" value="DNJA1/2-like"/>
</dbReference>
<dbReference type="HOGENOM" id="CLU_226391_0_0_1"/>
<reference evidence="15" key="1">
    <citation type="journal article" date="2011" name="PLoS Biol.">
        <title>Gene gain and loss during evolution of obligate parasitism in the white rust pathogen of Arabidopsis thaliana.</title>
        <authorList>
            <person name="Kemen E."/>
            <person name="Gardiner A."/>
            <person name="Schultz-Larsen T."/>
            <person name="Kemen A.C."/>
            <person name="Balmuth A.L."/>
            <person name="Robert-Seilaniantz A."/>
            <person name="Bailey K."/>
            <person name="Holub E."/>
            <person name="Studholme D.J."/>
            <person name="Maclean D."/>
            <person name="Jones J.D."/>
        </authorList>
    </citation>
    <scope>NUCLEOTIDE SEQUENCE</scope>
</reference>
<dbReference type="SUPFAM" id="SSF48403">
    <property type="entry name" value="Ankyrin repeat"/>
    <property type="match status" value="1"/>
</dbReference>
<dbReference type="SMART" id="SM00248">
    <property type="entry name" value="ANK"/>
    <property type="match status" value="4"/>
</dbReference>
<evidence type="ECO:0000256" key="1">
    <source>
        <dbReference type="ARBA" id="ARBA00009636"/>
    </source>
</evidence>
<name>F0W4A2_9STRA</name>
<dbReference type="InterPro" id="IPR000306">
    <property type="entry name" value="Znf_FYVE"/>
</dbReference>
<dbReference type="SUPFAM" id="SSF52490">
    <property type="entry name" value="Tubulin nucleotide-binding domain-like"/>
    <property type="match status" value="1"/>
</dbReference>
<dbReference type="SMART" id="SM00271">
    <property type="entry name" value="DnaJ"/>
    <property type="match status" value="1"/>
</dbReference>
<evidence type="ECO:0000256" key="4">
    <source>
        <dbReference type="ARBA" id="ARBA00022737"/>
    </source>
</evidence>
<feature type="domain" description="J" evidence="12">
    <location>
        <begin position="2639"/>
        <end position="2704"/>
    </location>
</feature>
<keyword evidence="9" id="KW-0143">Chaperone</keyword>
<dbReference type="PRINTS" id="PR00625">
    <property type="entry name" value="JDOMAIN"/>
</dbReference>
<evidence type="ECO:0000256" key="5">
    <source>
        <dbReference type="ARBA" id="ARBA00022741"/>
    </source>
</evidence>
<dbReference type="PRINTS" id="PR01161">
    <property type="entry name" value="TUBULIN"/>
</dbReference>
<dbReference type="CDD" id="cd10719">
    <property type="entry name" value="DnaJ_zf"/>
    <property type="match status" value="1"/>
</dbReference>
<dbReference type="Pfam" id="PF12796">
    <property type="entry name" value="Ank_2"/>
    <property type="match status" value="1"/>
</dbReference>
<dbReference type="Pfam" id="PF03953">
    <property type="entry name" value="Tubulin_C"/>
    <property type="match status" value="1"/>
</dbReference>
<dbReference type="GO" id="GO:0009408">
    <property type="term" value="P:response to heat"/>
    <property type="evidence" value="ECO:0007669"/>
    <property type="project" value="InterPro"/>
</dbReference>
<protein>
    <submittedName>
        <fullName evidence="15">Uncharacterized protein AlNc14C16G1776</fullName>
    </submittedName>
</protein>
<dbReference type="InterPro" id="IPR018316">
    <property type="entry name" value="Tubulin/FtsZ_2-layer-sand-dom"/>
</dbReference>
<dbReference type="FunFam" id="2.60.260.20:FF:000013">
    <property type="entry name" value="DnaJ subfamily B member 11"/>
    <property type="match status" value="1"/>
</dbReference>
<evidence type="ECO:0000259" key="14">
    <source>
        <dbReference type="PROSITE" id="PS51188"/>
    </source>
</evidence>
<feature type="zinc finger region" description="CR-type" evidence="11">
    <location>
        <begin position="2752"/>
        <end position="2834"/>
    </location>
</feature>
<dbReference type="InterPro" id="IPR004057">
    <property type="entry name" value="Epsilon_tubulin"/>
</dbReference>
<keyword evidence="2" id="KW-0493">Microtubule</keyword>
<dbReference type="SUPFAM" id="SSF55307">
    <property type="entry name" value="Tubulin C-terminal domain-like"/>
    <property type="match status" value="1"/>
</dbReference>
<dbReference type="PROSITE" id="PS00227">
    <property type="entry name" value="TUBULIN"/>
    <property type="match status" value="1"/>
</dbReference>
<evidence type="ECO:0000256" key="11">
    <source>
        <dbReference type="PROSITE-ProRule" id="PRU00546"/>
    </source>
</evidence>
<dbReference type="Gene3D" id="3.30.40.10">
    <property type="entry name" value="Zinc/RING finger domain, C3HC4 (zinc finger)"/>
    <property type="match status" value="1"/>
</dbReference>
<dbReference type="Gene3D" id="2.60.260.20">
    <property type="entry name" value="Urease metallochaperone UreE, N-terminal domain"/>
    <property type="match status" value="2"/>
</dbReference>
<dbReference type="Gene3D" id="2.10.230.10">
    <property type="entry name" value="Heat shock protein DnaJ, cysteine-rich domain"/>
    <property type="match status" value="1"/>
</dbReference>
<dbReference type="InterPro" id="IPR000217">
    <property type="entry name" value="Tubulin"/>
</dbReference>
<dbReference type="SUPFAM" id="SSF46565">
    <property type="entry name" value="Chaperone J-domain"/>
    <property type="match status" value="1"/>
</dbReference>
<dbReference type="SUPFAM" id="SSF57903">
    <property type="entry name" value="FYVE/PHD zinc finger"/>
    <property type="match status" value="1"/>
</dbReference>
<dbReference type="SUPFAM" id="SSF57938">
    <property type="entry name" value="DnaJ/Hsp40 cysteine-rich domain"/>
    <property type="match status" value="1"/>
</dbReference>
<keyword evidence="5" id="KW-0547">Nucleotide-binding</keyword>
<dbReference type="CDD" id="cd10747">
    <property type="entry name" value="DnaJ_C"/>
    <property type="match status" value="1"/>
</dbReference>
<dbReference type="SMART" id="SM00064">
    <property type="entry name" value="FYVE"/>
    <property type="match status" value="1"/>
</dbReference>
<dbReference type="GO" id="GO:0007017">
    <property type="term" value="P:microtubule-based process"/>
    <property type="evidence" value="ECO:0007669"/>
    <property type="project" value="InterPro"/>
</dbReference>
<dbReference type="InterPro" id="IPR002110">
    <property type="entry name" value="Ankyrin_rpt"/>
</dbReference>
<evidence type="ECO:0000256" key="2">
    <source>
        <dbReference type="ARBA" id="ARBA00022701"/>
    </source>
</evidence>
<evidence type="ECO:0000256" key="10">
    <source>
        <dbReference type="PROSITE-ProRule" id="PRU00023"/>
    </source>
</evidence>
<dbReference type="PROSITE" id="PS50076">
    <property type="entry name" value="DNAJ_2"/>
    <property type="match status" value="1"/>
</dbReference>
<dbReference type="FunFam" id="2.10.230.10:FF:000002">
    <property type="entry name" value="Molecular chaperone DnaJ"/>
    <property type="match status" value="1"/>
</dbReference>
<dbReference type="HAMAP" id="MF_01152">
    <property type="entry name" value="DnaJ"/>
    <property type="match status" value="1"/>
</dbReference>
<sequence>MDFTHNNTLRYYLGTNQYAKQLFFNSAPLLNHFLFVFTSGSLGLFSGFLTTQTGRGVSIADFLCLNQRMDTLSAVLSSFKDNNPAWTKTDTFVIDKDFVEWAVLEELFPKSKSAVVQARESASLSSEEAAISIDIEDRTSNQGFFLNLGAQYRPFTEAFINQVTKFYQLKAILRNHMDDARWLRRDWTVYLTNDTIILFRTIDPDPASMAREVERIYLSSHLKRTFVSGAMHPLGTTNPHVTSTSFDELIGKLARDSFLSDIAVTFSLQNVWLDLHTCFVFEPMRMSRRDSYLPAQHYNHVKLTILPINIENLHWVIEIARLHTTDGTLVVIWESFCVPFLRRWHERDIPGIAFSEDINVEMLSTPKQRYGHNFGVLCIAQASCYINKTAYVEQQGSHRVRFRDRKYIKAETLHVLRIRMLWELLCLSSETKTSLVEHKVASHWLRKLFEVYGLTRSDISMCQQRMTSCPVYNTGARLVANVSHNAIRECFAIAFFGSRTIRIHTSSAMLLHEFPIIHAHLHALTYTSFADAIVTLESDRDSDDEIYLCVYHDWREKDLVRGYKLPLGVILHAHPVPLSSLLAVCTVTGRIAVAMNSVINLWQCSDGFFHHILELSIRFAASESSPYIQSIAIHDKHIAVTSPLELLVLQVHFHDRQMPVQSVGDWFFERTETQSEGKNELKDLEKVPEDDIQCVKIRSSEDLRHLCKITVSTRARGRLDPITCLRKVKAVRNTSPGEQKTNRKSDFEEGKNQNVIVVESADQEASLLKGFIKLSDVRMNQNLSYYTTADDIEILLRRYFPRNHSVQKLQFLPETIAYGGVIAVETQRYPRLLITTPQNAFLYYFIRPKDENMRKELSKKVLGKVEDKFTTSLPEHRSSCQTSTPRVFSSKKDSSKSVTQLSHHVLVEYEFPLPVISIAANSSFMFVATSMGMQVWTIWNPCHYLAARHALAGWRESWLLQPSAPQLLCVQSLPFKSVQIVALDCHVVIVPANAAHEYPSLRLENSEANFRLREDDFEVSKREVKPSCLQNTDWGISMDDTSRILILQQAPPSLLFSKLLQLFEVPKDDQESPFHDQSLIDLTLSFFSSYRFRANVGLSVLKCLKVEKCAEKTRDAKMLASDRLALELETNIYDSLARKCAQVLANAFTKHPAAGDIARAIPLYIASNVPPTEVLNRLEGLQTPDNFAQVSRAIKKYLKALAFPSHGNTLEADSQLTQSPDDFQEQGSDGVMQSVLRYFGKYAPEQLARLVIDAALTWTCNDLELALEQLSIEPNQTHMVQSAFLVLLLHGHSFRDKVDAKRFPYLMKYCSYDTICNRVRAMLKESPHQLIQICVTHPELLAVPRDSSMMTTSSLMSQALLQLDPHILLVALEKAFLKMLENMHNTVFSAFLHCLGAIGPPASACMVRMCSYYSEQSLSGYKDDSREFSSSDRILLRIIWQFVQSIPKLDKKADHGELLGNDEDWKRTKATLALEYIHLVTQLSKTIADKQKSQVYIELFSFFEDICSVQAIKEVEVNLSEWIPNYLRAHCLEIEGVHDRPLLRMLYAKLLFILTSWPLILDYHSVVECHGNGRNGLETLIALVCYPKVHRTPEALELLTSENTWKAFLLPYANNYCTRLEDWRYLINMLTAKMMGGNEHSGKEDDQQQILHEILGDLADTLSPTELILTMNKGNKDDDVSLTSTSTMNSEKSEWVSLLKNSLTQQQWARESLSSHITKYLNALSPDNHKLICWDFIDMASRWKRIGYNPYQPDAQGYTTLHRAAEAGDAAILCNLLAMYDGPQHQIAAVKTKEHEFTSLHLAAKYGHYDAVKVLTQPALCSLINKTDRNGNTALLFAAACRAPESYDIVATLLSLGVDHTIRNHFKITSILAHILMLRYDDPKIIAILLHYGCDPNTQDSNGDTILHHAIRKQLWKVSATLVHHGASMTIANDEGEMVLSILGSKQFDWLIQFVSKPVEWVPVTMQNSCMLCSTRFSFLVRPHHCRLCGRICCGPCSNNRRRLPFQLQKTADTSLSIVRRYSFITKLAEGRKNISNQTDRSSTAGRKSSVNRGRKSLKTLHRVCSYWYFHIHLTMPREIITLQIGQCGNQIGRQFWHSVLAEHANLPKAQYSDSMSTFFRNVDRRTGRDVCNTREIQALKARAILIDMEEGPVSETLNGPLGALFDQQQIITDVSGAGNNWAHGYCVYGPQYHELLLTKLHQAVESCDSLQSFFLLHSMGGGTGSGLGTYILQLLEDEFPQVYRFTTAIFPSRDDDVITSPYNSIMALEKLIEHADCVLPVENEALHNMCAKMETGKTADQKIVEGSRISGNIQSIQSLRKFYQLSLKVEQGAKKKANDASQKKTKQDSFHEMNNVVARMLSNLTSSMRFEGPLNVDLSEITTNLVPYPKLHFLLPSISPCYRPIDLHDAHHPKNMEKLFRQLFESDSQLLCCSPRSSVYLACGILARGRNVTISDLNDSIQHIQRDISIIPWNQEGFKIGVCHVSLTGQPVSLLGLSNNCSIGQTFKRMYLRTQTFYKRKAHLHHYTEFMESSLVDNALDTVFNAVQDYQALESGRPYAGSGYNCFSSKPLRPLVSSSRPTRLFFYSLSLCAFLLCNNPTENHVASFQIDFDQFSHMFDMDDDSHQVAHEEPELQEDFYEVLGLTMEASEAQIKKAYRKLSLKYHPDKQKDEKDAEKMFHKIARAYEVLSDPDKRQIYDLEGFEGLKREEQGGGKQQSPFDMLFGGQRSTPRGPDATIGLKVTLEELYQGTKKSATIQRNVICRKCRGTGAKDGKMKPCKKCGGRGVIHVQQRMGLGFNVQVQQPCPKCGGQGKTFKKKCPHCHGHKVTAEEKDFVVDIERGAPSNHQIVFERQSEQKPGMLPGNVIFQLQTKPHAAFRRSEDDLHHTMEISLQEALLGYDVSVVHLDGRKVHLAYDKIIKPFEVRTIEGEGMPHFNYPSDFGNLHIHHHIKFPKSLTPEQKELVNKLLAEHFPS</sequence>
<dbReference type="InterPro" id="IPR002939">
    <property type="entry name" value="DnaJ_C"/>
</dbReference>
<comment type="similarity">
    <text evidence="1">Belongs to the tubulin family.</text>
</comment>
<keyword evidence="8" id="KW-0342">GTP-binding</keyword>
<dbReference type="InterPro" id="IPR018253">
    <property type="entry name" value="DnaJ_domain_CS"/>
</dbReference>
<dbReference type="GO" id="GO:0030544">
    <property type="term" value="F:Hsp70 protein binding"/>
    <property type="evidence" value="ECO:0007669"/>
    <property type="project" value="InterPro"/>
</dbReference>
<accession>F0W4A2</accession>
<dbReference type="FunFam" id="3.40.50.1440:FF:000049">
    <property type="entry name" value="Tubulin gamma chain"/>
    <property type="match status" value="1"/>
</dbReference>
<dbReference type="InterPro" id="IPR011011">
    <property type="entry name" value="Znf_FYVE_PHD"/>
</dbReference>
<dbReference type="PROSITE" id="PS50088">
    <property type="entry name" value="ANK_REPEAT"/>
    <property type="match status" value="2"/>
</dbReference>
<dbReference type="Gene3D" id="1.10.287.600">
    <property type="entry name" value="Helix hairpin bin"/>
    <property type="match status" value="1"/>
</dbReference>
<dbReference type="GO" id="GO:0005874">
    <property type="term" value="C:microtubule"/>
    <property type="evidence" value="ECO:0007669"/>
    <property type="project" value="UniProtKB-KW"/>
</dbReference>
<dbReference type="CDD" id="cd02190">
    <property type="entry name" value="epsilon_tubulin"/>
    <property type="match status" value="1"/>
</dbReference>
<dbReference type="CDD" id="cd06257">
    <property type="entry name" value="DnaJ"/>
    <property type="match status" value="1"/>
</dbReference>
<dbReference type="InterPro" id="IPR036410">
    <property type="entry name" value="HSP_DnaJ_Cys-rich_dom_sf"/>
</dbReference>
<dbReference type="InterPro" id="IPR003008">
    <property type="entry name" value="Tubulin_FtsZ_GTPase"/>
</dbReference>
<dbReference type="GO" id="GO:0005524">
    <property type="term" value="F:ATP binding"/>
    <property type="evidence" value="ECO:0007669"/>
    <property type="project" value="InterPro"/>
</dbReference>
<dbReference type="Gene3D" id="3.40.50.1440">
    <property type="entry name" value="Tubulin/FtsZ, GTPase domain"/>
    <property type="match status" value="1"/>
</dbReference>
<dbReference type="InterPro" id="IPR036869">
    <property type="entry name" value="J_dom_sf"/>
</dbReference>
<dbReference type="PRINTS" id="PR01519">
    <property type="entry name" value="EPSLNTUBULIN"/>
</dbReference>
<dbReference type="GO" id="GO:0005525">
    <property type="term" value="F:GTP binding"/>
    <property type="evidence" value="ECO:0007669"/>
    <property type="project" value="UniProtKB-KW"/>
</dbReference>
<dbReference type="SMART" id="SM00865">
    <property type="entry name" value="Tubulin_C"/>
    <property type="match status" value="1"/>
</dbReference>
<dbReference type="InterPro" id="IPR008971">
    <property type="entry name" value="HSP40/DnaJ_pept-bd"/>
</dbReference>
<evidence type="ECO:0000256" key="8">
    <source>
        <dbReference type="ARBA" id="ARBA00023134"/>
    </source>
</evidence>
<dbReference type="InterPro" id="IPR023123">
    <property type="entry name" value="Tubulin_C"/>
</dbReference>
<keyword evidence="7 11" id="KW-0862">Zinc</keyword>